<reference evidence="1" key="2">
    <citation type="journal article" date="2022" name="Res Sq">
        <title>Comparative Genomics Reveals Insights into the Divergent Evolution of Astigmatic Mites and Household Pest Adaptations.</title>
        <authorList>
            <person name="Xiong Q."/>
            <person name="Wan A.T.-Y."/>
            <person name="Liu X.-Y."/>
            <person name="Fung C.S.-H."/>
            <person name="Xiao X."/>
            <person name="Malainual N."/>
            <person name="Hou J."/>
            <person name="Wang L."/>
            <person name="Wang M."/>
            <person name="Yang K."/>
            <person name="Cui Y."/>
            <person name="Leung E."/>
            <person name="Nong W."/>
            <person name="Shin S.-K."/>
            <person name="Au S."/>
            <person name="Jeong K.Y."/>
            <person name="Chew F.T."/>
            <person name="Hui J."/>
            <person name="Leung T.F."/>
            <person name="Tungtrongchitr A."/>
            <person name="Zhong N."/>
            <person name="Liu Z."/>
            <person name="Tsui S."/>
        </authorList>
    </citation>
    <scope>NUCLEOTIDE SEQUENCE</scope>
    <source>
        <strain evidence="1">Derf</strain>
        <tissue evidence="1">Whole organism</tissue>
    </source>
</reference>
<dbReference type="AlphaFoldDB" id="A0A922HLS8"/>
<dbReference type="Proteomes" id="UP000790347">
    <property type="component" value="Unassembled WGS sequence"/>
</dbReference>
<sequence>MMTFCTEKKLLHIITDEEEEEEKKELLTIVQNDVKYGETRKVKKKLMAIIMCHRWIKALEIFFRISLELNVEDDEDDR</sequence>
<reference evidence="1" key="1">
    <citation type="submission" date="2013-05" db="EMBL/GenBank/DDBJ databases">
        <authorList>
            <person name="Yim A.K.Y."/>
            <person name="Chan T.F."/>
            <person name="Ji K.M."/>
            <person name="Liu X.Y."/>
            <person name="Zhou J.W."/>
            <person name="Li R.Q."/>
            <person name="Yang K.Y."/>
            <person name="Li J."/>
            <person name="Li M."/>
            <person name="Law P.T.W."/>
            <person name="Wu Y.L."/>
            <person name="Cai Z.L."/>
            <person name="Qin H."/>
            <person name="Bao Y."/>
            <person name="Leung R.K.K."/>
            <person name="Ng P.K.S."/>
            <person name="Zou J."/>
            <person name="Zhong X.J."/>
            <person name="Ran P.X."/>
            <person name="Zhong N.S."/>
            <person name="Liu Z.G."/>
            <person name="Tsui S.K.W."/>
        </authorList>
    </citation>
    <scope>NUCLEOTIDE SEQUENCE</scope>
    <source>
        <strain evidence="1">Derf</strain>
        <tissue evidence="1">Whole organism</tissue>
    </source>
</reference>
<accession>A0A922HLS8</accession>
<evidence type="ECO:0000313" key="1">
    <source>
        <dbReference type="EMBL" id="KAH9493622.1"/>
    </source>
</evidence>
<organism evidence="1 2">
    <name type="scientific">Dermatophagoides farinae</name>
    <name type="common">American house dust mite</name>
    <dbReference type="NCBI Taxonomy" id="6954"/>
    <lineage>
        <taxon>Eukaryota</taxon>
        <taxon>Metazoa</taxon>
        <taxon>Ecdysozoa</taxon>
        <taxon>Arthropoda</taxon>
        <taxon>Chelicerata</taxon>
        <taxon>Arachnida</taxon>
        <taxon>Acari</taxon>
        <taxon>Acariformes</taxon>
        <taxon>Sarcoptiformes</taxon>
        <taxon>Astigmata</taxon>
        <taxon>Psoroptidia</taxon>
        <taxon>Analgoidea</taxon>
        <taxon>Pyroglyphidae</taxon>
        <taxon>Dermatophagoidinae</taxon>
        <taxon>Dermatophagoides</taxon>
    </lineage>
</organism>
<name>A0A922HLS8_DERFA</name>
<dbReference type="EMBL" id="ASGP02000008">
    <property type="protein sequence ID" value="KAH9493622.1"/>
    <property type="molecule type" value="Genomic_DNA"/>
</dbReference>
<proteinExistence type="predicted"/>
<evidence type="ECO:0000313" key="2">
    <source>
        <dbReference type="Proteomes" id="UP000790347"/>
    </source>
</evidence>
<keyword evidence="2" id="KW-1185">Reference proteome</keyword>
<protein>
    <submittedName>
        <fullName evidence="1">Uncharacterized protein</fullName>
    </submittedName>
</protein>
<gene>
    <name evidence="1" type="ORF">DERF_014361</name>
</gene>
<comment type="caution">
    <text evidence="1">The sequence shown here is derived from an EMBL/GenBank/DDBJ whole genome shotgun (WGS) entry which is preliminary data.</text>
</comment>